<proteinExistence type="predicted"/>
<dbReference type="OrthoDB" id="4087444at2"/>
<gene>
    <name evidence="1" type="ORF">B1H29_15820</name>
</gene>
<dbReference type="AlphaFoldDB" id="A0A1S6J8V7"/>
<name>A0A1S6J8V7_9ACTN</name>
<keyword evidence="2" id="KW-1185">Reference proteome</keyword>
<organism evidence="1 2">
    <name type="scientific">Streptomyces pactum</name>
    <dbReference type="NCBI Taxonomy" id="68249"/>
    <lineage>
        <taxon>Bacteria</taxon>
        <taxon>Bacillati</taxon>
        <taxon>Actinomycetota</taxon>
        <taxon>Actinomycetes</taxon>
        <taxon>Kitasatosporales</taxon>
        <taxon>Streptomycetaceae</taxon>
        <taxon>Streptomyces</taxon>
    </lineage>
</organism>
<evidence type="ECO:0000313" key="1">
    <source>
        <dbReference type="EMBL" id="AQS68206.1"/>
    </source>
</evidence>
<protein>
    <submittedName>
        <fullName evidence="1">Uncharacterized protein</fullName>
    </submittedName>
</protein>
<sequence length="205" mass="22657">MSEAFWPVIDIEYVDAYPWVIIPPRAGTSAPFEEWDDIHAWCLERAEDLWADRELAPGPNGSAFVGETLARCAEAFCPPGSDHWLFLHLDHPTDIPLPVCAAIGPARKPREATLRALTEANDTTAVEPPVVRAFDSPHLGEGMSTFRYVTQENSPHLAACVRYAWQVEQHGADVVIWTATEDVARVLTAAEDVEELARSLAVFVP</sequence>
<evidence type="ECO:0000313" key="2">
    <source>
        <dbReference type="Proteomes" id="UP000189443"/>
    </source>
</evidence>
<reference evidence="1 2" key="1">
    <citation type="submission" date="2017-02" db="EMBL/GenBank/DDBJ databases">
        <title>Streptomyces pactum ACT12 Genome sequencing and assembly.</title>
        <authorList>
            <person name="Xue Q."/>
            <person name="Yan X."/>
            <person name="Jia L."/>
            <person name="Yan H."/>
        </authorList>
    </citation>
    <scope>NUCLEOTIDE SEQUENCE [LARGE SCALE GENOMIC DNA]</scope>
    <source>
        <strain evidence="1 2">ACT12</strain>
    </source>
</reference>
<dbReference type="EMBL" id="CP019724">
    <property type="protein sequence ID" value="AQS68206.1"/>
    <property type="molecule type" value="Genomic_DNA"/>
</dbReference>
<dbReference type="RefSeq" id="WP_055418488.1">
    <property type="nucleotide sequence ID" value="NZ_CP019724.1"/>
</dbReference>
<accession>A0A1S6J8V7</accession>
<dbReference type="Proteomes" id="UP000189443">
    <property type="component" value="Chromosome"/>
</dbReference>
<dbReference type="KEGG" id="spac:B1H29_15820"/>